<gene>
    <name evidence="1" type="ORF">P4R38_01355</name>
</gene>
<keyword evidence="2" id="KW-1185">Reference proteome</keyword>
<reference evidence="1 2" key="1">
    <citation type="submission" date="2023-03" db="EMBL/GenBank/DDBJ databases">
        <title>YIM 133296 draft genome.</title>
        <authorList>
            <person name="Xiong L."/>
        </authorList>
    </citation>
    <scope>NUCLEOTIDE SEQUENCE [LARGE SCALE GENOMIC DNA]</scope>
    <source>
        <strain evidence="1 2">YIM 133296</strain>
    </source>
</reference>
<proteinExistence type="predicted"/>
<accession>A0ABT6C2W5</accession>
<evidence type="ECO:0000313" key="1">
    <source>
        <dbReference type="EMBL" id="MDF8262888.1"/>
    </source>
</evidence>
<protein>
    <submittedName>
        <fullName evidence="1">Uncharacterized protein</fullName>
    </submittedName>
</protein>
<name>A0ABT6C2W5_9MICO</name>
<sequence>MPESSALLATRVAAAVPRLLAVQVEPAEEETADVVDEAVERLADGLLHWHDELVAGRGEHRLPAPRSDADVAGSPHATRGLAGAVRAGRMPGNPFANQTAAGRLREVRAVVDEVTEQVVGPGLRETGACLSGALDDLAAGLLQQAGTLQEESGRLATLRRTPGATGVSSGPTPVDQLLGRVVRAEHRLQRVAATTLRS</sequence>
<organism evidence="1 2">
    <name type="scientific">Luteipulveratus flavus</name>
    <dbReference type="NCBI Taxonomy" id="3031728"/>
    <lineage>
        <taxon>Bacteria</taxon>
        <taxon>Bacillati</taxon>
        <taxon>Actinomycetota</taxon>
        <taxon>Actinomycetes</taxon>
        <taxon>Micrococcales</taxon>
        <taxon>Dermacoccaceae</taxon>
        <taxon>Luteipulveratus</taxon>
    </lineage>
</organism>
<evidence type="ECO:0000313" key="2">
    <source>
        <dbReference type="Proteomes" id="UP001528912"/>
    </source>
</evidence>
<dbReference type="RefSeq" id="WP_277190682.1">
    <property type="nucleotide sequence ID" value="NZ_JAROAV010000006.1"/>
</dbReference>
<comment type="caution">
    <text evidence="1">The sequence shown here is derived from an EMBL/GenBank/DDBJ whole genome shotgun (WGS) entry which is preliminary data.</text>
</comment>
<dbReference type="Proteomes" id="UP001528912">
    <property type="component" value="Unassembled WGS sequence"/>
</dbReference>
<dbReference type="EMBL" id="JAROAV010000006">
    <property type="protein sequence ID" value="MDF8262888.1"/>
    <property type="molecule type" value="Genomic_DNA"/>
</dbReference>